<evidence type="ECO:0000256" key="11">
    <source>
        <dbReference type="ARBA" id="ARBA00023204"/>
    </source>
</evidence>
<gene>
    <name evidence="13" type="primary">ruvC_2</name>
    <name evidence="12" type="synonym">ruvC</name>
    <name evidence="13" type="ORF">Pan216_29260</name>
</gene>
<organism evidence="13 14">
    <name type="scientific">Kolteria novifilia</name>
    <dbReference type="NCBI Taxonomy" id="2527975"/>
    <lineage>
        <taxon>Bacteria</taxon>
        <taxon>Pseudomonadati</taxon>
        <taxon>Planctomycetota</taxon>
        <taxon>Planctomycetia</taxon>
        <taxon>Kolteriales</taxon>
        <taxon>Kolteriaceae</taxon>
        <taxon>Kolteria</taxon>
    </lineage>
</organism>
<dbReference type="Pfam" id="PF02075">
    <property type="entry name" value="RuvC"/>
    <property type="match status" value="1"/>
</dbReference>
<dbReference type="PANTHER" id="PTHR30194:SF3">
    <property type="entry name" value="CROSSOVER JUNCTION ENDODEOXYRIBONUCLEASE RUVC"/>
    <property type="match status" value="1"/>
</dbReference>
<comment type="similarity">
    <text evidence="1 12">Belongs to the RuvC family.</text>
</comment>
<dbReference type="GO" id="GO:0000287">
    <property type="term" value="F:magnesium ion binding"/>
    <property type="evidence" value="ECO:0007669"/>
    <property type="project" value="UniProtKB-UniRule"/>
</dbReference>
<evidence type="ECO:0000256" key="12">
    <source>
        <dbReference type="HAMAP-Rule" id="MF_00034"/>
    </source>
</evidence>
<evidence type="ECO:0000256" key="9">
    <source>
        <dbReference type="ARBA" id="ARBA00023125"/>
    </source>
</evidence>
<comment type="function">
    <text evidence="12">The RuvA-RuvB-RuvC complex processes Holliday junction (HJ) DNA during genetic recombination and DNA repair. Endonuclease that resolves HJ intermediates. Cleaves cruciform DNA by making single-stranded nicks across the HJ at symmetrical positions within the homologous arms, yielding a 5'-phosphate and a 3'-hydroxyl group; requires a central core of homology in the junction. The consensus cleavage sequence is 5'-(A/T)TT(C/G)-3'. Cleavage occurs on the 3'-side of the TT dinucleotide at the point of strand exchange. HJ branch migration catalyzed by RuvA-RuvB allows RuvC to scan DNA until it finds its consensus sequence, where it cleaves and resolves the cruciform DNA.</text>
</comment>
<evidence type="ECO:0000256" key="8">
    <source>
        <dbReference type="ARBA" id="ARBA00022842"/>
    </source>
</evidence>
<comment type="cofactor">
    <cofactor evidence="12">
        <name>Mg(2+)</name>
        <dbReference type="ChEBI" id="CHEBI:18420"/>
    </cofactor>
    <text evidence="12">Binds 2 Mg(2+) ion per subunit.</text>
</comment>
<keyword evidence="11 12" id="KW-0234">DNA repair</keyword>
<evidence type="ECO:0000313" key="13">
    <source>
        <dbReference type="EMBL" id="QDU62060.1"/>
    </source>
</evidence>
<feature type="binding site" evidence="12">
    <location>
        <position position="110"/>
    </location>
    <ligand>
        <name>Mg(2+)</name>
        <dbReference type="ChEBI" id="CHEBI:18420"/>
        <label>1</label>
    </ligand>
</feature>
<feature type="active site" evidence="12">
    <location>
        <position position="110"/>
    </location>
</feature>
<keyword evidence="14" id="KW-1185">Reference proteome</keyword>
<accession>A0A518B503</accession>
<keyword evidence="10 12" id="KW-0233">DNA recombination</keyword>
<dbReference type="InterPro" id="IPR012337">
    <property type="entry name" value="RNaseH-like_sf"/>
</dbReference>
<feature type="active site" evidence="12">
    <location>
        <position position="36"/>
    </location>
</feature>
<dbReference type="InterPro" id="IPR020563">
    <property type="entry name" value="X-over_junc_endoDNase_Mg_BS"/>
</dbReference>
<evidence type="ECO:0000256" key="5">
    <source>
        <dbReference type="ARBA" id="ARBA00022759"/>
    </source>
</evidence>
<evidence type="ECO:0000256" key="1">
    <source>
        <dbReference type="ARBA" id="ARBA00009518"/>
    </source>
</evidence>
<keyword evidence="5 12" id="KW-0255">Endonuclease</keyword>
<evidence type="ECO:0000256" key="7">
    <source>
        <dbReference type="ARBA" id="ARBA00022801"/>
    </source>
</evidence>
<dbReference type="GO" id="GO:0006281">
    <property type="term" value="P:DNA repair"/>
    <property type="evidence" value="ECO:0007669"/>
    <property type="project" value="UniProtKB-UniRule"/>
</dbReference>
<sequence length="129" mass="14063">MIKLSPRRSLGERLEELHATAAEILEEHRPSAIAIEDLFHHYERPRTAILMGHARGVLFLAAAQLGVEVSGYLPTKVKKHLTGSGRANKEQMQLAIQAQFGLAEPPQPSDVADALAIALCHLNLLRCAG</sequence>
<keyword evidence="2 12" id="KW-0963">Cytoplasm</keyword>
<proteinExistence type="inferred from homology"/>
<dbReference type="EC" id="3.1.21.10" evidence="12"/>
<comment type="catalytic activity">
    <reaction evidence="12">
        <text>Endonucleolytic cleavage at a junction such as a reciprocal single-stranded crossover between two homologous DNA duplexes (Holliday junction).</text>
        <dbReference type="EC" id="3.1.21.10"/>
    </reaction>
</comment>
<dbReference type="Proteomes" id="UP000317093">
    <property type="component" value="Chromosome"/>
</dbReference>
<dbReference type="EMBL" id="CP036279">
    <property type="protein sequence ID" value="QDU62060.1"/>
    <property type="molecule type" value="Genomic_DNA"/>
</dbReference>
<keyword evidence="7 12" id="KW-0378">Hydrolase</keyword>
<feature type="binding site" evidence="12">
    <location>
        <position position="36"/>
    </location>
    <ligand>
        <name>Mg(2+)</name>
        <dbReference type="ChEBI" id="CHEBI:18420"/>
        <label>2</label>
    </ligand>
</feature>
<dbReference type="GO" id="GO:0008821">
    <property type="term" value="F:crossover junction DNA endonuclease activity"/>
    <property type="evidence" value="ECO:0007669"/>
    <property type="project" value="UniProtKB-UniRule"/>
</dbReference>
<dbReference type="AlphaFoldDB" id="A0A518B503"/>
<dbReference type="GO" id="GO:0006310">
    <property type="term" value="P:DNA recombination"/>
    <property type="evidence" value="ECO:0007669"/>
    <property type="project" value="UniProtKB-UniRule"/>
</dbReference>
<dbReference type="InterPro" id="IPR002176">
    <property type="entry name" value="X-over_junc_endoDNase_RuvC"/>
</dbReference>
<dbReference type="PRINTS" id="PR00696">
    <property type="entry name" value="RSOLVASERUVC"/>
</dbReference>
<protein>
    <recommendedName>
        <fullName evidence="12">Crossover junction endodeoxyribonuclease RuvC</fullName>
        <ecNumber evidence="12">3.1.21.10</ecNumber>
    </recommendedName>
    <alternativeName>
        <fullName evidence="12">Holliday junction nuclease RuvC</fullName>
    </alternativeName>
    <alternativeName>
        <fullName evidence="12">Holliday junction resolvase RuvC</fullName>
    </alternativeName>
</protein>
<name>A0A518B503_9BACT</name>
<dbReference type="KEGG" id="knv:Pan216_29260"/>
<reference evidence="13 14" key="1">
    <citation type="submission" date="2019-02" db="EMBL/GenBank/DDBJ databases">
        <title>Deep-cultivation of Planctomycetes and their phenomic and genomic characterization uncovers novel biology.</title>
        <authorList>
            <person name="Wiegand S."/>
            <person name="Jogler M."/>
            <person name="Boedeker C."/>
            <person name="Pinto D."/>
            <person name="Vollmers J."/>
            <person name="Rivas-Marin E."/>
            <person name="Kohn T."/>
            <person name="Peeters S.H."/>
            <person name="Heuer A."/>
            <person name="Rast P."/>
            <person name="Oberbeckmann S."/>
            <person name="Bunk B."/>
            <person name="Jeske O."/>
            <person name="Meyerdierks A."/>
            <person name="Storesund J.E."/>
            <person name="Kallscheuer N."/>
            <person name="Luecker S."/>
            <person name="Lage O.M."/>
            <person name="Pohl T."/>
            <person name="Merkel B.J."/>
            <person name="Hornburger P."/>
            <person name="Mueller R.-W."/>
            <person name="Bruemmer F."/>
            <person name="Labrenz M."/>
            <person name="Spormann A.M."/>
            <person name="Op den Camp H."/>
            <person name="Overmann J."/>
            <person name="Amann R."/>
            <person name="Jetten M.S.M."/>
            <person name="Mascher T."/>
            <person name="Medema M.H."/>
            <person name="Devos D.P."/>
            <person name="Kaster A.-K."/>
            <person name="Ovreas L."/>
            <person name="Rohde M."/>
            <person name="Galperin M.Y."/>
            <person name="Jogler C."/>
        </authorList>
    </citation>
    <scope>NUCLEOTIDE SEQUENCE [LARGE SCALE GENOMIC DNA]</scope>
    <source>
        <strain evidence="13 14">Pan216</strain>
    </source>
</reference>
<keyword evidence="9 12" id="KW-0238">DNA-binding</keyword>
<dbReference type="GO" id="GO:0048476">
    <property type="term" value="C:Holliday junction resolvase complex"/>
    <property type="evidence" value="ECO:0007669"/>
    <property type="project" value="UniProtKB-UniRule"/>
</dbReference>
<evidence type="ECO:0000256" key="6">
    <source>
        <dbReference type="ARBA" id="ARBA00022763"/>
    </source>
</evidence>
<comment type="subunit">
    <text evidence="12">Homodimer which binds Holliday junction (HJ) DNA. The HJ becomes 2-fold symmetrical on binding to RuvC with unstacked arms; it has a different conformation from HJ DNA in complex with RuvA. In the full resolvosome a probable DNA-RuvA(4)-RuvB(12)-RuvC(2) complex forms which resolves the HJ.</text>
</comment>
<keyword evidence="8 12" id="KW-0460">Magnesium</keyword>
<dbReference type="GO" id="GO:0005737">
    <property type="term" value="C:cytoplasm"/>
    <property type="evidence" value="ECO:0007669"/>
    <property type="project" value="UniProtKB-SubCell"/>
</dbReference>
<dbReference type="CDD" id="cd16962">
    <property type="entry name" value="RuvC"/>
    <property type="match status" value="1"/>
</dbReference>
<comment type="subcellular location">
    <subcellularLocation>
        <location evidence="12">Cytoplasm</location>
    </subcellularLocation>
</comment>
<keyword evidence="3 12" id="KW-0540">Nuclease</keyword>
<evidence type="ECO:0000313" key="14">
    <source>
        <dbReference type="Proteomes" id="UP000317093"/>
    </source>
</evidence>
<dbReference type="InterPro" id="IPR036397">
    <property type="entry name" value="RNaseH_sf"/>
</dbReference>
<dbReference type="GO" id="GO:0003677">
    <property type="term" value="F:DNA binding"/>
    <property type="evidence" value="ECO:0007669"/>
    <property type="project" value="UniProtKB-KW"/>
</dbReference>
<dbReference type="SUPFAM" id="SSF53098">
    <property type="entry name" value="Ribonuclease H-like"/>
    <property type="match status" value="1"/>
</dbReference>
<keyword evidence="6 12" id="KW-0227">DNA damage</keyword>
<evidence type="ECO:0000256" key="3">
    <source>
        <dbReference type="ARBA" id="ARBA00022722"/>
    </source>
</evidence>
<dbReference type="PANTHER" id="PTHR30194">
    <property type="entry name" value="CROSSOVER JUNCTION ENDODEOXYRIBONUCLEASE RUVC"/>
    <property type="match status" value="1"/>
</dbReference>
<evidence type="ECO:0000256" key="10">
    <source>
        <dbReference type="ARBA" id="ARBA00023172"/>
    </source>
</evidence>
<keyword evidence="4 12" id="KW-0479">Metal-binding</keyword>
<evidence type="ECO:0000256" key="2">
    <source>
        <dbReference type="ARBA" id="ARBA00022490"/>
    </source>
</evidence>
<dbReference type="PROSITE" id="PS01321">
    <property type="entry name" value="RUVC"/>
    <property type="match status" value="1"/>
</dbReference>
<dbReference type="HAMAP" id="MF_00034">
    <property type="entry name" value="RuvC"/>
    <property type="match status" value="1"/>
</dbReference>
<dbReference type="Gene3D" id="3.30.420.10">
    <property type="entry name" value="Ribonuclease H-like superfamily/Ribonuclease H"/>
    <property type="match status" value="1"/>
</dbReference>
<evidence type="ECO:0000256" key="4">
    <source>
        <dbReference type="ARBA" id="ARBA00022723"/>
    </source>
</evidence>
<comment type="caution">
    <text evidence="12">Lacks conserved residue(s) required for the propagation of feature annotation.</text>
</comment>